<dbReference type="InterPro" id="IPR005828">
    <property type="entry name" value="MFS_sugar_transport-like"/>
</dbReference>
<keyword evidence="4 6" id="KW-1133">Transmembrane helix</keyword>
<dbReference type="Pfam" id="PF07690">
    <property type="entry name" value="MFS_1"/>
    <property type="match status" value="1"/>
</dbReference>
<feature type="transmembrane region" description="Helical" evidence="6">
    <location>
        <begin position="170"/>
        <end position="191"/>
    </location>
</feature>
<comment type="subcellular location">
    <subcellularLocation>
        <location evidence="1">Membrane</location>
        <topology evidence="1">Multi-pass membrane protein</topology>
    </subcellularLocation>
</comment>
<feature type="transmembrane region" description="Helical" evidence="6">
    <location>
        <begin position="416"/>
        <end position="434"/>
    </location>
</feature>
<name>A0A2C9UHH8_MANES</name>
<keyword evidence="2" id="KW-0813">Transport</keyword>
<evidence type="ECO:0000256" key="2">
    <source>
        <dbReference type="ARBA" id="ARBA00022448"/>
    </source>
</evidence>
<dbReference type="PROSITE" id="PS50850">
    <property type="entry name" value="MFS"/>
    <property type="match status" value="1"/>
</dbReference>
<dbReference type="InterPro" id="IPR020846">
    <property type="entry name" value="MFS_dom"/>
</dbReference>
<dbReference type="PANTHER" id="PTHR23511">
    <property type="entry name" value="SYNAPTIC VESICLE GLYCOPROTEIN 2"/>
    <property type="match status" value="1"/>
</dbReference>
<keyword evidence="9" id="KW-1185">Reference proteome</keyword>
<evidence type="ECO:0000313" key="8">
    <source>
        <dbReference type="EMBL" id="OAY30051.1"/>
    </source>
</evidence>
<dbReference type="PANTHER" id="PTHR23511:SF5">
    <property type="entry name" value="MAJOR FACILITATOR-TYPE TRANSPORTER HXNZ-RELATED"/>
    <property type="match status" value="1"/>
</dbReference>
<feature type="transmembrane region" description="Helical" evidence="6">
    <location>
        <begin position="440"/>
        <end position="463"/>
    </location>
</feature>
<evidence type="ECO:0000256" key="5">
    <source>
        <dbReference type="ARBA" id="ARBA00023136"/>
    </source>
</evidence>
<keyword evidence="3 6" id="KW-0812">Transmembrane</keyword>
<dbReference type="Gramene" id="Manes.14G000300.1.v8.1">
    <property type="protein sequence ID" value="Manes.14G000300.1.v8.1.CDS"/>
    <property type="gene ID" value="Manes.14G000300.v8.1"/>
</dbReference>
<accession>A0A2C9UHH8</accession>
<feature type="domain" description="Major facilitator superfamily (MFS) profile" evidence="7">
    <location>
        <begin position="79"/>
        <end position="529"/>
    </location>
</feature>
<dbReference type="Pfam" id="PF00083">
    <property type="entry name" value="Sugar_tr"/>
    <property type="match status" value="1"/>
</dbReference>
<dbReference type="Gene3D" id="1.20.1250.20">
    <property type="entry name" value="MFS general substrate transporter like domains"/>
    <property type="match status" value="1"/>
</dbReference>
<evidence type="ECO:0000313" key="9">
    <source>
        <dbReference type="Proteomes" id="UP000091857"/>
    </source>
</evidence>
<comment type="caution">
    <text evidence="8">The sequence shown here is derived from an EMBL/GenBank/DDBJ whole genome shotgun (WGS) entry which is preliminary data.</text>
</comment>
<evidence type="ECO:0000256" key="4">
    <source>
        <dbReference type="ARBA" id="ARBA00022989"/>
    </source>
</evidence>
<evidence type="ECO:0000259" key="7">
    <source>
        <dbReference type="PROSITE" id="PS50850"/>
    </source>
</evidence>
<dbReference type="FunFam" id="1.20.1250.20:FF:000232">
    <property type="entry name" value="Organic cation/carnitine transporter 7"/>
    <property type="match status" value="1"/>
</dbReference>
<proteinExistence type="predicted"/>
<protein>
    <recommendedName>
        <fullName evidence="7">Major facilitator superfamily (MFS) profile domain-containing protein</fullName>
    </recommendedName>
</protein>
<dbReference type="GO" id="GO:0022857">
    <property type="term" value="F:transmembrane transporter activity"/>
    <property type="evidence" value="ECO:0007669"/>
    <property type="project" value="InterPro"/>
</dbReference>
<dbReference type="InterPro" id="IPR036259">
    <property type="entry name" value="MFS_trans_sf"/>
</dbReference>
<dbReference type="EMBL" id="CM004400">
    <property type="protein sequence ID" value="OAY30051.1"/>
    <property type="molecule type" value="Genomic_DNA"/>
</dbReference>
<dbReference type="InterPro" id="IPR011701">
    <property type="entry name" value="MFS"/>
</dbReference>
<feature type="transmembrane region" description="Helical" evidence="6">
    <location>
        <begin position="504"/>
        <end position="526"/>
    </location>
</feature>
<evidence type="ECO:0000256" key="6">
    <source>
        <dbReference type="SAM" id="Phobius"/>
    </source>
</evidence>
<organism evidence="8 9">
    <name type="scientific">Manihot esculenta</name>
    <name type="common">Cassava</name>
    <name type="synonym">Jatropha manihot</name>
    <dbReference type="NCBI Taxonomy" id="3983"/>
    <lineage>
        <taxon>Eukaryota</taxon>
        <taxon>Viridiplantae</taxon>
        <taxon>Streptophyta</taxon>
        <taxon>Embryophyta</taxon>
        <taxon>Tracheophyta</taxon>
        <taxon>Spermatophyta</taxon>
        <taxon>Magnoliopsida</taxon>
        <taxon>eudicotyledons</taxon>
        <taxon>Gunneridae</taxon>
        <taxon>Pentapetalae</taxon>
        <taxon>rosids</taxon>
        <taxon>fabids</taxon>
        <taxon>Malpighiales</taxon>
        <taxon>Euphorbiaceae</taxon>
        <taxon>Crotonoideae</taxon>
        <taxon>Manihoteae</taxon>
        <taxon>Manihot</taxon>
    </lineage>
</organism>
<gene>
    <name evidence="8" type="ORF">MANES_14G000300v8</name>
</gene>
<evidence type="ECO:0000256" key="1">
    <source>
        <dbReference type="ARBA" id="ARBA00004141"/>
    </source>
</evidence>
<dbReference type="Proteomes" id="UP000091857">
    <property type="component" value="Chromosome 14"/>
</dbReference>
<feature type="transmembrane region" description="Helical" evidence="6">
    <location>
        <begin position="77"/>
        <end position="97"/>
    </location>
</feature>
<feature type="transmembrane region" description="Helical" evidence="6">
    <location>
        <begin position="338"/>
        <end position="359"/>
    </location>
</feature>
<dbReference type="GO" id="GO:0016020">
    <property type="term" value="C:membrane"/>
    <property type="evidence" value="ECO:0007669"/>
    <property type="project" value="UniProtKB-SubCell"/>
</dbReference>
<feature type="transmembrane region" description="Helical" evidence="6">
    <location>
        <begin position="203"/>
        <end position="224"/>
    </location>
</feature>
<feature type="transmembrane region" description="Helical" evidence="6">
    <location>
        <begin position="230"/>
        <end position="251"/>
    </location>
</feature>
<feature type="transmembrane region" description="Helical" evidence="6">
    <location>
        <begin position="146"/>
        <end position="164"/>
    </location>
</feature>
<feature type="transmembrane region" description="Helical" evidence="6">
    <location>
        <begin position="475"/>
        <end position="498"/>
    </location>
</feature>
<keyword evidence="5 6" id="KW-0472">Membrane</keyword>
<dbReference type="OrthoDB" id="4139357at2759"/>
<evidence type="ECO:0000256" key="3">
    <source>
        <dbReference type="ARBA" id="ARBA00022692"/>
    </source>
</evidence>
<dbReference type="SUPFAM" id="SSF103473">
    <property type="entry name" value="MFS general substrate transporter"/>
    <property type="match status" value="1"/>
</dbReference>
<dbReference type="STRING" id="3983.A0A2C9UHH8"/>
<feature type="transmembrane region" description="Helical" evidence="6">
    <location>
        <begin position="117"/>
        <end position="134"/>
    </location>
</feature>
<reference evidence="9" key="1">
    <citation type="journal article" date="2016" name="Nat. Biotechnol.">
        <title>Sequencing wild and cultivated cassava and related species reveals extensive interspecific hybridization and genetic diversity.</title>
        <authorList>
            <person name="Bredeson J.V."/>
            <person name="Lyons J.B."/>
            <person name="Prochnik S.E."/>
            <person name="Wu G.A."/>
            <person name="Ha C.M."/>
            <person name="Edsinger-Gonzales E."/>
            <person name="Grimwood J."/>
            <person name="Schmutz J."/>
            <person name="Rabbi I.Y."/>
            <person name="Egesi C."/>
            <person name="Nauluvula P."/>
            <person name="Lebot V."/>
            <person name="Ndunguru J."/>
            <person name="Mkamilo G."/>
            <person name="Bart R.S."/>
            <person name="Setter T.L."/>
            <person name="Gleadow R.M."/>
            <person name="Kulakow P."/>
            <person name="Ferguson M.E."/>
            <person name="Rounsley S."/>
            <person name="Rokhsar D.S."/>
        </authorList>
    </citation>
    <scope>NUCLEOTIDE SEQUENCE [LARGE SCALE GENOMIC DNA]</scope>
    <source>
        <strain evidence="9">cv. AM560-2</strain>
    </source>
</reference>
<dbReference type="AlphaFoldDB" id="A0A2C9UHH8"/>
<sequence length="553" mass="61425">MNQPTNTRDPSTISQSKNKYRLYNYFQPHTSIPRTQQEEQEDEDRSAFIIPNKMADGSARYTVDEALLAMDFGKFQYLVLLYAGMGWISEAMEMMLLSFVGPAVQHKWGLSSHQESLITSVVFIGMLVGAYSWGMVSDKYGRRKGFLVTAIITSGSGFLSSFAPNYIALILSRCLVGVGLGGGPVLLAWFLEFIPAPKRGTWMVIFQAFWTIGTILEAALAWIIMPKLGWRWLLALSALPSLLLLIFYTATPESPRYLCLKGRKNDALKILEKIGKLNGKGLPPGVLVTDHEIELQERSLPPDGQRDDYDVIIPPPPRWRDSDMGAFRSLLMLLSPKLIRSTLLLWVVFFGNAFSYYGLVLLTTQLNNGNNKCHPNEMQSQKSGSINYKDVFITSFAELPGLILSALTVDRFGRKLSMAVMFFICCIFLLPLVVHQSRTLTTVLLFGARICIAETFTVVYIYAPEIYPTSVRTTGIGVASSMGRIGGMLCPLVAVSLVQGCHQAAAIVLFVGVIFLSGICVTFFPFETKGRELTDSVSSTKLEKQEAMSQEEL</sequence>